<dbReference type="Pfam" id="PF01047">
    <property type="entry name" value="MarR"/>
    <property type="match status" value="1"/>
</dbReference>
<keyword evidence="1" id="KW-0805">Transcription regulation</keyword>
<dbReference type="GO" id="GO:0003700">
    <property type="term" value="F:DNA-binding transcription factor activity"/>
    <property type="evidence" value="ECO:0007669"/>
    <property type="project" value="InterPro"/>
</dbReference>
<dbReference type="EMBL" id="LIUT01000008">
    <property type="protein sequence ID" value="KOR76059.1"/>
    <property type="molecule type" value="Genomic_DNA"/>
</dbReference>
<evidence type="ECO:0000256" key="1">
    <source>
        <dbReference type="ARBA" id="ARBA00023015"/>
    </source>
</evidence>
<dbReference type="AlphaFoldDB" id="A0A0M1N265"/>
<evidence type="ECO:0000259" key="4">
    <source>
        <dbReference type="PROSITE" id="PS50995"/>
    </source>
</evidence>
<dbReference type="PRINTS" id="PR00598">
    <property type="entry name" value="HTHMARR"/>
</dbReference>
<dbReference type="InterPro" id="IPR036390">
    <property type="entry name" value="WH_DNA-bd_sf"/>
</dbReference>
<evidence type="ECO:0000256" key="2">
    <source>
        <dbReference type="ARBA" id="ARBA00023125"/>
    </source>
</evidence>
<dbReference type="InterPro" id="IPR000835">
    <property type="entry name" value="HTH_MarR-typ"/>
</dbReference>
<name>A0A0M1N265_9BACL</name>
<reference evidence="6" key="1">
    <citation type="submission" date="2015-08" db="EMBL/GenBank/DDBJ databases">
        <title>Genome sequencing project for genomic taxonomy and phylogenomics of Bacillus-like bacteria.</title>
        <authorList>
            <person name="Liu B."/>
            <person name="Wang J."/>
            <person name="Zhu Y."/>
            <person name="Liu G."/>
            <person name="Chen Q."/>
            <person name="Chen Z."/>
            <person name="Lan J."/>
            <person name="Che J."/>
            <person name="Ge C."/>
            <person name="Shi H."/>
            <person name="Pan Z."/>
            <person name="Liu X."/>
        </authorList>
    </citation>
    <scope>NUCLEOTIDE SEQUENCE [LARGE SCALE GENOMIC DNA]</scope>
    <source>
        <strain evidence="6">FJAT-22460</strain>
    </source>
</reference>
<evidence type="ECO:0000256" key="3">
    <source>
        <dbReference type="ARBA" id="ARBA00023163"/>
    </source>
</evidence>
<proteinExistence type="predicted"/>
<dbReference type="PROSITE" id="PS50995">
    <property type="entry name" value="HTH_MARR_2"/>
    <property type="match status" value="1"/>
</dbReference>
<accession>A0A0M1N265</accession>
<organism evidence="5 6">
    <name type="scientific">Paenibacillus solani</name>
    <dbReference type="NCBI Taxonomy" id="1705565"/>
    <lineage>
        <taxon>Bacteria</taxon>
        <taxon>Bacillati</taxon>
        <taxon>Bacillota</taxon>
        <taxon>Bacilli</taxon>
        <taxon>Bacillales</taxon>
        <taxon>Paenibacillaceae</taxon>
        <taxon>Paenibacillus</taxon>
    </lineage>
</organism>
<dbReference type="PANTHER" id="PTHR42756:SF1">
    <property type="entry name" value="TRANSCRIPTIONAL REPRESSOR OF EMRAB OPERON"/>
    <property type="match status" value="1"/>
</dbReference>
<keyword evidence="3" id="KW-0804">Transcription</keyword>
<dbReference type="GO" id="GO:0003677">
    <property type="term" value="F:DNA binding"/>
    <property type="evidence" value="ECO:0007669"/>
    <property type="project" value="UniProtKB-KW"/>
</dbReference>
<evidence type="ECO:0000313" key="6">
    <source>
        <dbReference type="Proteomes" id="UP000036932"/>
    </source>
</evidence>
<keyword evidence="6" id="KW-1185">Reference proteome</keyword>
<gene>
    <name evidence="5" type="ORF">AM231_25790</name>
</gene>
<evidence type="ECO:0000313" key="5">
    <source>
        <dbReference type="EMBL" id="KOR76059.1"/>
    </source>
</evidence>
<sequence>MDAHRHFFHKYFTLYRPFVNELNRMLEDYNLYYAQWSIMYYLDVYQSMTLVELSKMLYVEKPTVTRTVNALIKLDYVEQIPVRDKREKRIQLSKTGVHVVQEVRKVFDQYEQEIMTGISNEDQATVIRVMETVRDNIIRKGD</sequence>
<dbReference type="RefSeq" id="WP_053490940.1">
    <property type="nucleotide sequence ID" value="NZ_LIUT01000008.1"/>
</dbReference>
<keyword evidence="2" id="KW-0238">DNA-binding</keyword>
<feature type="domain" description="HTH marR-type" evidence="4">
    <location>
        <begin position="1"/>
        <end position="135"/>
    </location>
</feature>
<dbReference type="Gene3D" id="1.10.10.10">
    <property type="entry name" value="Winged helix-like DNA-binding domain superfamily/Winged helix DNA-binding domain"/>
    <property type="match status" value="1"/>
</dbReference>
<dbReference type="Proteomes" id="UP000036932">
    <property type="component" value="Unassembled WGS sequence"/>
</dbReference>
<comment type="caution">
    <text evidence="5">The sequence shown here is derived from an EMBL/GenBank/DDBJ whole genome shotgun (WGS) entry which is preliminary data.</text>
</comment>
<dbReference type="OrthoDB" id="1904211at2"/>
<dbReference type="SUPFAM" id="SSF46785">
    <property type="entry name" value="Winged helix' DNA-binding domain"/>
    <property type="match status" value="1"/>
</dbReference>
<dbReference type="PANTHER" id="PTHR42756">
    <property type="entry name" value="TRANSCRIPTIONAL REGULATOR, MARR"/>
    <property type="match status" value="1"/>
</dbReference>
<protein>
    <submittedName>
        <fullName evidence="5">MarR family transcriptional regulator</fullName>
    </submittedName>
</protein>
<dbReference type="PATRIC" id="fig|1705565.3.peg.1354"/>
<dbReference type="SMART" id="SM00347">
    <property type="entry name" value="HTH_MARR"/>
    <property type="match status" value="1"/>
</dbReference>
<dbReference type="InterPro" id="IPR036388">
    <property type="entry name" value="WH-like_DNA-bd_sf"/>
</dbReference>